<evidence type="ECO:0000313" key="2">
    <source>
        <dbReference type="Proteomes" id="UP001295444"/>
    </source>
</evidence>
<gene>
    <name evidence="1" type="ORF">PECUL_23A049292</name>
</gene>
<protein>
    <submittedName>
        <fullName evidence="1">Uncharacterized protein</fullName>
    </submittedName>
</protein>
<accession>A0AAD1RGR5</accession>
<evidence type="ECO:0000313" key="1">
    <source>
        <dbReference type="EMBL" id="CAH2250836.1"/>
    </source>
</evidence>
<dbReference type="InterPro" id="IPR042566">
    <property type="entry name" value="L1_C"/>
</dbReference>
<proteinExistence type="predicted"/>
<dbReference type="Proteomes" id="UP001295444">
    <property type="component" value="Chromosome 02"/>
</dbReference>
<dbReference type="EMBL" id="OW240913">
    <property type="protein sequence ID" value="CAH2250836.1"/>
    <property type="molecule type" value="Genomic_DNA"/>
</dbReference>
<dbReference type="AlphaFoldDB" id="A0AAD1RGR5"/>
<name>A0AAD1RGR5_PELCU</name>
<organism evidence="1 2">
    <name type="scientific">Pelobates cultripes</name>
    <name type="common">Western spadefoot toad</name>
    <dbReference type="NCBI Taxonomy" id="61616"/>
    <lineage>
        <taxon>Eukaryota</taxon>
        <taxon>Metazoa</taxon>
        <taxon>Chordata</taxon>
        <taxon>Craniata</taxon>
        <taxon>Vertebrata</taxon>
        <taxon>Euteleostomi</taxon>
        <taxon>Amphibia</taxon>
        <taxon>Batrachia</taxon>
        <taxon>Anura</taxon>
        <taxon>Pelobatoidea</taxon>
        <taxon>Pelobatidae</taxon>
        <taxon>Pelobates</taxon>
    </lineage>
</organism>
<sequence length="136" mass="15664">MAVPSDIIIRFHYHATKEAILWYNRNHKLPYQGKTLSLFQDVASSTLQRRLDWRPLADLLCQHEIHFTWGHPFKIVAFKAGRTYAYSPGRDPLKFLQDLSITPLQDFALPGPARQGLMELPRDWYTITAAANQEAA</sequence>
<dbReference type="Gene3D" id="3.30.250.20">
    <property type="entry name" value="L1 transposable element, C-terminal domain"/>
    <property type="match status" value="1"/>
</dbReference>
<reference evidence="1" key="1">
    <citation type="submission" date="2022-03" db="EMBL/GenBank/DDBJ databases">
        <authorList>
            <person name="Alioto T."/>
            <person name="Alioto T."/>
            <person name="Gomez Garrido J."/>
        </authorList>
    </citation>
    <scope>NUCLEOTIDE SEQUENCE</scope>
</reference>
<keyword evidence="2" id="KW-1185">Reference proteome</keyword>